<proteinExistence type="predicted"/>
<organism evidence="1 2">
    <name type="scientific">Hyaloscypha hepaticicola</name>
    <dbReference type="NCBI Taxonomy" id="2082293"/>
    <lineage>
        <taxon>Eukaryota</taxon>
        <taxon>Fungi</taxon>
        <taxon>Dikarya</taxon>
        <taxon>Ascomycota</taxon>
        <taxon>Pezizomycotina</taxon>
        <taxon>Leotiomycetes</taxon>
        <taxon>Helotiales</taxon>
        <taxon>Hyaloscyphaceae</taxon>
        <taxon>Hyaloscypha</taxon>
    </lineage>
</organism>
<dbReference type="AlphaFoldDB" id="A0A2J6PDQ6"/>
<keyword evidence="2" id="KW-1185">Reference proteome</keyword>
<evidence type="ECO:0000313" key="1">
    <source>
        <dbReference type="EMBL" id="PMD12123.1"/>
    </source>
</evidence>
<name>A0A2J6PDQ6_9HELO</name>
<accession>A0A2J6PDQ6</accession>
<sequence>MSYHHFLAEIISNRLVCSATGPSKPRKLNQRRRKRYLAFEVRSDVEGGVSVACHCEDGTALPLATRLDFAKSWTIIADGVLDDSASSLSWSLAGAGGFVQLGSWFWEMRRYETRFQHELDISTINYTECEAQMLLWREWGRYSGYGCSFCHRSKA</sequence>
<evidence type="ECO:0000313" key="2">
    <source>
        <dbReference type="Proteomes" id="UP000235672"/>
    </source>
</evidence>
<reference evidence="1 2" key="1">
    <citation type="submission" date="2016-05" db="EMBL/GenBank/DDBJ databases">
        <title>A degradative enzymes factory behind the ericoid mycorrhizal symbiosis.</title>
        <authorList>
            <consortium name="DOE Joint Genome Institute"/>
            <person name="Martino E."/>
            <person name="Morin E."/>
            <person name="Grelet G."/>
            <person name="Kuo A."/>
            <person name="Kohler A."/>
            <person name="Daghino S."/>
            <person name="Barry K."/>
            <person name="Choi C."/>
            <person name="Cichocki N."/>
            <person name="Clum A."/>
            <person name="Copeland A."/>
            <person name="Hainaut M."/>
            <person name="Haridas S."/>
            <person name="Labutti K."/>
            <person name="Lindquist E."/>
            <person name="Lipzen A."/>
            <person name="Khouja H.-R."/>
            <person name="Murat C."/>
            <person name="Ohm R."/>
            <person name="Olson A."/>
            <person name="Spatafora J."/>
            <person name="Veneault-Fourrey C."/>
            <person name="Henrissat B."/>
            <person name="Grigoriev I."/>
            <person name="Martin F."/>
            <person name="Perotto S."/>
        </authorList>
    </citation>
    <scope>NUCLEOTIDE SEQUENCE [LARGE SCALE GENOMIC DNA]</scope>
    <source>
        <strain evidence="1 2">UAMH 7357</strain>
    </source>
</reference>
<dbReference type="Proteomes" id="UP000235672">
    <property type="component" value="Unassembled WGS sequence"/>
</dbReference>
<gene>
    <name evidence="1" type="ORF">NA56DRAFT_713457</name>
</gene>
<dbReference type="EMBL" id="KZ613563">
    <property type="protein sequence ID" value="PMD12123.1"/>
    <property type="molecule type" value="Genomic_DNA"/>
</dbReference>
<protein>
    <submittedName>
        <fullName evidence="1">Uncharacterized protein</fullName>
    </submittedName>
</protein>